<dbReference type="NCBIfam" id="TIGR03169">
    <property type="entry name" value="Nterm_to_SelD"/>
    <property type="match status" value="1"/>
</dbReference>
<feature type="domain" description="PurM-like N-terminal" evidence="6">
    <location>
        <begin position="433"/>
        <end position="541"/>
    </location>
</feature>
<dbReference type="GO" id="GO:0016260">
    <property type="term" value="P:selenocysteine biosynthetic process"/>
    <property type="evidence" value="ECO:0007669"/>
    <property type="project" value="TreeGrafter"/>
</dbReference>
<dbReference type="PANTHER" id="PTHR10256:SF0">
    <property type="entry name" value="INACTIVE SELENIDE, WATER DIKINASE-LIKE PROTEIN-RELATED"/>
    <property type="match status" value="1"/>
</dbReference>
<dbReference type="EC" id="2.7.9.3" evidence="9"/>
<protein>
    <submittedName>
        <fullName evidence="9">NADH dehydrogenase-like protein</fullName>
        <ecNumber evidence="9">2.7.9.3</ecNumber>
    </submittedName>
</protein>
<dbReference type="NCBIfam" id="TIGR00476">
    <property type="entry name" value="selD"/>
    <property type="match status" value="1"/>
</dbReference>
<dbReference type="SUPFAM" id="SSF56042">
    <property type="entry name" value="PurM C-terminal domain-like"/>
    <property type="match status" value="1"/>
</dbReference>
<dbReference type="Pfam" id="PF00586">
    <property type="entry name" value="AIRS"/>
    <property type="match status" value="1"/>
</dbReference>
<evidence type="ECO:0000256" key="3">
    <source>
        <dbReference type="ARBA" id="ARBA00022777"/>
    </source>
</evidence>
<comment type="caution">
    <text evidence="9">The sequence shown here is derived from an EMBL/GenBank/DDBJ whole genome shotgun (WGS) entry which is preliminary data.</text>
</comment>
<sequence length="735" mass="77737">MPSEMKSSIPIEKEIVLVGGGHAHVHVLKRFGMRPLPGVRLTLVADEIETPYSGMLPGLIAGRYTHDEAHIDLWPLATFAGARLIHARATGLDLAGRRVIFADRPPLRFDLLSLDIGSTARANVPGAAEHATPVRPVRKFLRWLGELHANAEARPLKIVVAGGGAGGVELLLSLRHRLSGGPHRHDFTLVTEGEVMSGHNARTTGIFRRILNTRNVRLLERTPVAEVRAGELGTVAGDTQPFDELVWTTGPAPHPWLATTGLELAEGFVSVDRAFRSVSHDFVFAVGDTATVVSDPRPKAGVFAVRAGPPLEANLRRAARGLPPRPFRAQRHFLSLISTDDEHAVASRGPFAAEGDLLWRWKDRIDRRWMRKYQVLPDMAGETKADAPLSPQDPEAMRCAGCGAKIPAGVLARVIERLDPPPSPAVMVGLREGEDAAVLRTTPGALMVQTVDFFRAMVSDPFVFGRIAANHALSDIWAMGADPAAALAIAGLPPGAPDVVEDELFQMLAGAVEALREAGATLAGGHSAEVAETMLGFAVTGSARQERLFRKGAMLAGDRLILTKPLGTGALLAAAMRGRAKGRDMAVALREMQRSSGPAAAVLRSHGARAVTDVTGFGLAGHLAEMIGRSGLAATVELGRLPLLPGALEAMEAGYLSTLHPSNAEAARWIEGAIVAERPPHAALFDPQTAGGLLAAVPPQAAESCLLALRGGPAPGAAIVGEVACTGAHAFIRLE</sequence>
<dbReference type="AlphaFoldDB" id="V4R8Y2"/>
<keyword evidence="2" id="KW-0547">Nucleotide-binding</keyword>
<dbReference type="SUPFAM" id="SSF55326">
    <property type="entry name" value="PurM N-terminal domain-like"/>
    <property type="match status" value="1"/>
</dbReference>
<dbReference type="InterPro" id="IPR036188">
    <property type="entry name" value="FAD/NAD-bd_sf"/>
</dbReference>
<dbReference type="CDD" id="cd02195">
    <property type="entry name" value="SelD"/>
    <property type="match status" value="1"/>
</dbReference>
<dbReference type="GO" id="GO:0005737">
    <property type="term" value="C:cytoplasm"/>
    <property type="evidence" value="ECO:0007669"/>
    <property type="project" value="TreeGrafter"/>
</dbReference>
<dbReference type="InterPro" id="IPR023753">
    <property type="entry name" value="FAD/NAD-binding_dom"/>
</dbReference>
<gene>
    <name evidence="9" type="ORF">N177_3788</name>
</gene>
<dbReference type="Gene3D" id="3.90.650.10">
    <property type="entry name" value="PurM-like C-terminal domain"/>
    <property type="match status" value="1"/>
</dbReference>
<keyword evidence="10" id="KW-1185">Reference proteome</keyword>
<dbReference type="SUPFAM" id="SSF51905">
    <property type="entry name" value="FAD/NAD(P)-binding domain"/>
    <property type="match status" value="2"/>
</dbReference>
<dbReference type="InterPro" id="IPR016188">
    <property type="entry name" value="PurM-like_N"/>
</dbReference>
<evidence type="ECO:0000313" key="9">
    <source>
        <dbReference type="EMBL" id="ESR22651.1"/>
    </source>
</evidence>
<dbReference type="InterPro" id="IPR010918">
    <property type="entry name" value="PurM-like_C_dom"/>
</dbReference>
<dbReference type="GO" id="GO:0004756">
    <property type="term" value="F:selenide, water dikinase activity"/>
    <property type="evidence" value="ECO:0007669"/>
    <property type="project" value="UniProtKB-EC"/>
</dbReference>
<dbReference type="Gene3D" id="3.50.50.100">
    <property type="match status" value="1"/>
</dbReference>
<dbReference type="GO" id="GO:0016491">
    <property type="term" value="F:oxidoreductase activity"/>
    <property type="evidence" value="ECO:0007669"/>
    <property type="project" value="InterPro"/>
</dbReference>
<evidence type="ECO:0000256" key="1">
    <source>
        <dbReference type="ARBA" id="ARBA00022679"/>
    </source>
</evidence>
<dbReference type="EMBL" id="AWXZ01000040">
    <property type="protein sequence ID" value="ESR22651.1"/>
    <property type="molecule type" value="Genomic_DNA"/>
</dbReference>
<keyword evidence="5" id="KW-0711">Selenium</keyword>
<dbReference type="eggNOG" id="COG0709">
    <property type="taxonomic scope" value="Bacteria"/>
</dbReference>
<evidence type="ECO:0000256" key="4">
    <source>
        <dbReference type="ARBA" id="ARBA00022840"/>
    </source>
</evidence>
<feature type="domain" description="PurM-like C-terminal" evidence="7">
    <location>
        <begin position="556"/>
        <end position="724"/>
    </location>
</feature>
<reference evidence="9 10" key="1">
    <citation type="journal article" date="2014" name="Genome Announc.">
        <title>Draft Genome Sequence of Lutibaculum baratangense Strain AMV1T, Isolated from a Mud Volcano in Andamans, India.</title>
        <authorList>
            <person name="Singh A."/>
            <person name="Sreenivas A."/>
            <person name="Sathyanarayana Reddy G."/>
            <person name="Pinnaka A.K."/>
            <person name="Shivaji S."/>
        </authorList>
    </citation>
    <scope>NUCLEOTIDE SEQUENCE [LARGE SCALE GENOMIC DNA]</scope>
    <source>
        <strain evidence="9 10">AMV1</strain>
    </source>
</reference>
<feature type="domain" description="FAD/NAD(P)-binding" evidence="8">
    <location>
        <begin position="14"/>
        <end position="306"/>
    </location>
</feature>
<accession>V4R8Y2</accession>
<dbReference type="PATRIC" id="fig|631454.5.peg.3741"/>
<dbReference type="GO" id="GO:0005524">
    <property type="term" value="F:ATP binding"/>
    <property type="evidence" value="ECO:0007669"/>
    <property type="project" value="UniProtKB-KW"/>
</dbReference>
<dbReference type="InterPro" id="IPR017584">
    <property type="entry name" value="Pyridine_nucleo_diS_OxRdtase_N"/>
</dbReference>
<evidence type="ECO:0000256" key="2">
    <source>
        <dbReference type="ARBA" id="ARBA00022741"/>
    </source>
</evidence>
<dbReference type="Pfam" id="PF07992">
    <property type="entry name" value="Pyr_redox_2"/>
    <property type="match status" value="1"/>
</dbReference>
<keyword evidence="4" id="KW-0067">ATP-binding</keyword>
<dbReference type="InterPro" id="IPR036921">
    <property type="entry name" value="PurM-like_N_sf"/>
</dbReference>
<dbReference type="PANTHER" id="PTHR10256">
    <property type="entry name" value="SELENIDE, WATER DIKINASE"/>
    <property type="match status" value="1"/>
</dbReference>
<evidence type="ECO:0000313" key="10">
    <source>
        <dbReference type="Proteomes" id="UP000017819"/>
    </source>
</evidence>
<keyword evidence="3" id="KW-0418">Kinase</keyword>
<proteinExistence type="predicted"/>
<evidence type="ECO:0000256" key="5">
    <source>
        <dbReference type="ARBA" id="ARBA00023266"/>
    </source>
</evidence>
<dbReference type="InterPro" id="IPR004536">
    <property type="entry name" value="SPS/SelD"/>
</dbReference>
<dbReference type="eggNOG" id="COG1252">
    <property type="taxonomic scope" value="Bacteria"/>
</dbReference>
<dbReference type="Proteomes" id="UP000017819">
    <property type="component" value="Unassembled WGS sequence"/>
</dbReference>
<dbReference type="Pfam" id="PF02769">
    <property type="entry name" value="AIRS_C"/>
    <property type="match status" value="1"/>
</dbReference>
<organism evidence="9 10">
    <name type="scientific">Lutibaculum baratangense AMV1</name>
    <dbReference type="NCBI Taxonomy" id="631454"/>
    <lineage>
        <taxon>Bacteria</taxon>
        <taxon>Pseudomonadati</taxon>
        <taxon>Pseudomonadota</taxon>
        <taxon>Alphaproteobacteria</taxon>
        <taxon>Hyphomicrobiales</taxon>
        <taxon>Tepidamorphaceae</taxon>
        <taxon>Lutibaculum</taxon>
    </lineage>
</organism>
<name>V4R8Y2_9HYPH</name>
<dbReference type="InterPro" id="IPR036676">
    <property type="entry name" value="PurM-like_C_sf"/>
</dbReference>
<evidence type="ECO:0000259" key="8">
    <source>
        <dbReference type="Pfam" id="PF07992"/>
    </source>
</evidence>
<dbReference type="Gene3D" id="3.30.1330.10">
    <property type="entry name" value="PurM-like, N-terminal domain"/>
    <property type="match status" value="1"/>
</dbReference>
<evidence type="ECO:0000259" key="6">
    <source>
        <dbReference type="Pfam" id="PF00586"/>
    </source>
</evidence>
<evidence type="ECO:0000259" key="7">
    <source>
        <dbReference type="Pfam" id="PF02769"/>
    </source>
</evidence>
<keyword evidence="1 9" id="KW-0808">Transferase</keyword>
<dbReference type="STRING" id="631454.N177_3788"/>